<keyword evidence="1" id="KW-0472">Membrane</keyword>
<feature type="transmembrane region" description="Helical" evidence="1">
    <location>
        <begin position="198"/>
        <end position="219"/>
    </location>
</feature>
<organism evidence="2 3">
    <name type="scientific">Labilithrix luteola</name>
    <dbReference type="NCBI Taxonomy" id="1391654"/>
    <lineage>
        <taxon>Bacteria</taxon>
        <taxon>Pseudomonadati</taxon>
        <taxon>Myxococcota</taxon>
        <taxon>Polyangia</taxon>
        <taxon>Polyangiales</taxon>
        <taxon>Labilitrichaceae</taxon>
        <taxon>Labilithrix</taxon>
    </lineage>
</organism>
<dbReference type="InterPro" id="IPR009495">
    <property type="entry name" value="NrsF"/>
</dbReference>
<dbReference type="AlphaFoldDB" id="A0A0K1QCL8"/>
<evidence type="ECO:0000313" key="3">
    <source>
        <dbReference type="Proteomes" id="UP000064967"/>
    </source>
</evidence>
<evidence type="ECO:0008006" key="4">
    <source>
        <dbReference type="Google" id="ProtNLM"/>
    </source>
</evidence>
<name>A0A0K1QCL8_9BACT</name>
<accession>A0A0K1QCL8</accession>
<dbReference type="Proteomes" id="UP000064967">
    <property type="component" value="Chromosome"/>
</dbReference>
<evidence type="ECO:0000313" key="2">
    <source>
        <dbReference type="EMBL" id="AKV03526.1"/>
    </source>
</evidence>
<keyword evidence="1" id="KW-0812">Transmembrane</keyword>
<gene>
    <name evidence="2" type="ORF">AKJ09_10189</name>
</gene>
<reference evidence="2 3" key="1">
    <citation type="submission" date="2015-08" db="EMBL/GenBank/DDBJ databases">
        <authorList>
            <person name="Babu N.S."/>
            <person name="Beckwith C.J."/>
            <person name="Beseler K.G."/>
            <person name="Brison A."/>
            <person name="Carone J.V."/>
            <person name="Caskin T.P."/>
            <person name="Diamond M."/>
            <person name="Durham M.E."/>
            <person name="Foxe J.M."/>
            <person name="Go M."/>
            <person name="Henderson B.A."/>
            <person name="Jones I.B."/>
            <person name="McGettigan J.A."/>
            <person name="Micheletti S.J."/>
            <person name="Nasrallah M.E."/>
            <person name="Ortiz D."/>
            <person name="Piller C.R."/>
            <person name="Privatt S.R."/>
            <person name="Schneider S.L."/>
            <person name="Sharp S."/>
            <person name="Smith T.C."/>
            <person name="Stanton J.D."/>
            <person name="Ullery H.E."/>
            <person name="Wilson R.J."/>
            <person name="Serrano M.G."/>
            <person name="Buck G."/>
            <person name="Lee V."/>
            <person name="Wang Y."/>
            <person name="Carvalho R."/>
            <person name="Voegtly L."/>
            <person name="Shi R."/>
            <person name="Duckworth R."/>
            <person name="Johnson A."/>
            <person name="Loviza R."/>
            <person name="Walstead R."/>
            <person name="Shah Z."/>
            <person name="Kiflezghi M."/>
            <person name="Wade K."/>
            <person name="Ball S.L."/>
            <person name="Bradley K.W."/>
            <person name="Asai D.J."/>
            <person name="Bowman C.A."/>
            <person name="Russell D.A."/>
            <person name="Pope W.H."/>
            <person name="Jacobs-Sera D."/>
            <person name="Hendrix R.W."/>
            <person name="Hatfull G.F."/>
        </authorList>
    </citation>
    <scope>NUCLEOTIDE SEQUENCE [LARGE SCALE GENOMIC DNA]</scope>
    <source>
        <strain evidence="2 3">DSM 27648</strain>
    </source>
</reference>
<feature type="transmembrane region" description="Helical" evidence="1">
    <location>
        <begin position="63"/>
        <end position="88"/>
    </location>
</feature>
<feature type="transmembrane region" description="Helical" evidence="1">
    <location>
        <begin position="167"/>
        <end position="186"/>
    </location>
</feature>
<proteinExistence type="predicted"/>
<protein>
    <recommendedName>
        <fullName evidence="4">DUF1109 domain-containing protein</fullName>
    </recommendedName>
</protein>
<sequence length="223" mass="23148">MSHERASSEDLRARVMAEAARSPSPTRAQHRRRSLVSTFLALVAIVGVFFLTGGGIVPGNRPAQLIAFSSGIALFVSMALTMFASVRGSRSMLGPSTRSLYLVCVLTAPLLGVAALLAASMWPSVSAVPATGKSDMSCAALTLVQGIAPLLALIVPRRGTDPVHPAVTGAALGTTAGAWAAAMAYLRCTHPSPFHGMLAHIAPVFVLALLGAVLGARMLRVRR</sequence>
<feature type="transmembrane region" description="Helical" evidence="1">
    <location>
        <begin position="35"/>
        <end position="57"/>
    </location>
</feature>
<keyword evidence="1" id="KW-1133">Transmembrane helix</keyword>
<dbReference type="RefSeq" id="WP_146654284.1">
    <property type="nucleotide sequence ID" value="NZ_CP012333.1"/>
</dbReference>
<feature type="transmembrane region" description="Helical" evidence="1">
    <location>
        <begin position="134"/>
        <end position="155"/>
    </location>
</feature>
<feature type="transmembrane region" description="Helical" evidence="1">
    <location>
        <begin position="100"/>
        <end position="122"/>
    </location>
</feature>
<keyword evidence="3" id="KW-1185">Reference proteome</keyword>
<dbReference type="EMBL" id="CP012333">
    <property type="protein sequence ID" value="AKV03526.1"/>
    <property type="molecule type" value="Genomic_DNA"/>
</dbReference>
<dbReference type="KEGG" id="llu:AKJ09_10189"/>
<dbReference type="Pfam" id="PF06532">
    <property type="entry name" value="NrsF"/>
    <property type="match status" value="1"/>
</dbReference>
<dbReference type="STRING" id="1391654.AKJ09_10189"/>
<evidence type="ECO:0000256" key="1">
    <source>
        <dbReference type="SAM" id="Phobius"/>
    </source>
</evidence>